<dbReference type="Pfam" id="PF00550">
    <property type="entry name" value="PP-binding"/>
    <property type="match status" value="1"/>
</dbReference>
<reference evidence="4 5" key="1">
    <citation type="submission" date="2020-05" db="EMBL/GenBank/DDBJ databases">
        <title>MicrobeNet Type strains.</title>
        <authorList>
            <person name="Nicholson A.C."/>
        </authorList>
    </citation>
    <scope>NUCLEOTIDE SEQUENCE [LARGE SCALE GENOMIC DNA]</scope>
    <source>
        <strain evidence="4 5">JCM 3224</strain>
    </source>
</reference>
<protein>
    <submittedName>
        <fullName evidence="4">Acyl carrier protein</fullName>
    </submittedName>
</protein>
<dbReference type="PROSITE" id="PS50075">
    <property type="entry name" value="CARRIER"/>
    <property type="match status" value="1"/>
</dbReference>
<keyword evidence="5" id="KW-1185">Reference proteome</keyword>
<dbReference type="EMBL" id="JABELX010000001">
    <property type="protein sequence ID" value="NNH68842.1"/>
    <property type="molecule type" value="Genomic_DNA"/>
</dbReference>
<dbReference type="InterPro" id="IPR006162">
    <property type="entry name" value="Ppantetheine_attach_site"/>
</dbReference>
<accession>A0A849BQ57</accession>
<evidence type="ECO:0000259" key="3">
    <source>
        <dbReference type="PROSITE" id="PS50075"/>
    </source>
</evidence>
<dbReference type="SUPFAM" id="SSF47336">
    <property type="entry name" value="ACP-like"/>
    <property type="match status" value="1"/>
</dbReference>
<dbReference type="PROSITE" id="PS00012">
    <property type="entry name" value="PHOSPHOPANTETHEINE"/>
    <property type="match status" value="1"/>
</dbReference>
<keyword evidence="1" id="KW-0596">Phosphopantetheine</keyword>
<feature type="domain" description="Carrier" evidence="3">
    <location>
        <begin position="2"/>
        <end position="79"/>
    </location>
</feature>
<evidence type="ECO:0000256" key="1">
    <source>
        <dbReference type="ARBA" id="ARBA00022450"/>
    </source>
</evidence>
<keyword evidence="2" id="KW-0597">Phosphoprotein</keyword>
<dbReference type="InterPro" id="IPR009081">
    <property type="entry name" value="PP-bd_ACP"/>
</dbReference>
<dbReference type="RefSeq" id="WP_067527622.1">
    <property type="nucleotide sequence ID" value="NZ_JABELX010000001.1"/>
</dbReference>
<organism evidence="4 5">
    <name type="scientific">Nocardia uniformis</name>
    <dbReference type="NCBI Taxonomy" id="53432"/>
    <lineage>
        <taxon>Bacteria</taxon>
        <taxon>Bacillati</taxon>
        <taxon>Actinomycetota</taxon>
        <taxon>Actinomycetes</taxon>
        <taxon>Mycobacteriales</taxon>
        <taxon>Nocardiaceae</taxon>
        <taxon>Nocardia</taxon>
    </lineage>
</organism>
<dbReference type="AlphaFoldDB" id="A0A849BQ57"/>
<evidence type="ECO:0000313" key="5">
    <source>
        <dbReference type="Proteomes" id="UP000586827"/>
    </source>
</evidence>
<dbReference type="InterPro" id="IPR036736">
    <property type="entry name" value="ACP-like_sf"/>
</dbReference>
<evidence type="ECO:0000313" key="4">
    <source>
        <dbReference type="EMBL" id="NNH68842.1"/>
    </source>
</evidence>
<comment type="caution">
    <text evidence="4">The sequence shown here is derived from an EMBL/GenBank/DDBJ whole genome shotgun (WGS) entry which is preliminary data.</text>
</comment>
<dbReference type="Proteomes" id="UP000586827">
    <property type="component" value="Unassembled WGS sequence"/>
</dbReference>
<gene>
    <name evidence="4" type="ORF">HLB23_02950</name>
</gene>
<name>A0A849BQ57_9NOCA</name>
<sequence length="88" mass="9972">MSIVVEIQKDIFDYLDSHYGIEPEEIKSHSKLNELGVDSLGLLAIVDMVKKKYGIELDDERIASVRTFQDFTELLERKCAAAERAGRA</sequence>
<evidence type="ECO:0000256" key="2">
    <source>
        <dbReference type="ARBA" id="ARBA00022553"/>
    </source>
</evidence>
<dbReference type="Gene3D" id="1.10.1200.10">
    <property type="entry name" value="ACP-like"/>
    <property type="match status" value="1"/>
</dbReference>
<proteinExistence type="predicted"/>